<dbReference type="OrthoDB" id="205532at2157"/>
<keyword evidence="2" id="KW-1185">Reference proteome</keyword>
<dbReference type="KEGG" id="nas:GCU68_12685"/>
<proteinExistence type="predicted"/>
<protein>
    <submittedName>
        <fullName evidence="1">Uncharacterized protein</fullName>
    </submittedName>
</protein>
<accession>A0A5P9P5C4</accession>
<dbReference type="AlphaFoldDB" id="A0A5P9P5C4"/>
<gene>
    <name evidence="1" type="ORF">GCU68_12685</name>
</gene>
<dbReference type="EMBL" id="CP045488">
    <property type="protein sequence ID" value="QFU83332.1"/>
    <property type="molecule type" value="Genomic_DNA"/>
</dbReference>
<reference evidence="1 2" key="1">
    <citation type="journal article" date="2007" name="Int. J. Syst. Evol. Microbiol.">
        <title>Natronorubrum sulfidifaciens sp. nov., an extremely haloalkaliphilic archaeon isolated from Aiding salt lake in Xin-Jiang, China.</title>
        <authorList>
            <person name="Cui H.L."/>
            <person name="Tohty D."/>
            <person name="Liu H.C."/>
            <person name="Liu S.J."/>
            <person name="Oren A."/>
            <person name="Zhou P.J."/>
        </authorList>
    </citation>
    <scope>NUCLEOTIDE SEQUENCE [LARGE SCALE GENOMIC DNA]</scope>
    <source>
        <strain evidence="1 2">7-3</strain>
    </source>
</reference>
<name>A0A5P9P5C4_9EURY</name>
<dbReference type="RefSeq" id="WP_152942138.1">
    <property type="nucleotide sequence ID" value="NZ_CP045488.1"/>
</dbReference>
<dbReference type="GeneID" id="42301915"/>
<evidence type="ECO:0000313" key="2">
    <source>
        <dbReference type="Proteomes" id="UP000326170"/>
    </source>
</evidence>
<evidence type="ECO:0000313" key="1">
    <source>
        <dbReference type="EMBL" id="QFU83332.1"/>
    </source>
</evidence>
<dbReference type="Proteomes" id="UP000326170">
    <property type="component" value="Chromosome"/>
</dbReference>
<sequence length="61" mass="6595">MARAFVRSVVLWTLVAYLAIALFEAIVFGRLEPTRYVPGAVGAGLGITAADRLSPLRFSRS</sequence>
<organism evidence="1 2">
    <name type="scientific">Natronorubrum aibiense</name>
    <dbReference type="NCBI Taxonomy" id="348826"/>
    <lineage>
        <taxon>Archaea</taxon>
        <taxon>Methanobacteriati</taxon>
        <taxon>Methanobacteriota</taxon>
        <taxon>Stenosarchaea group</taxon>
        <taxon>Halobacteria</taxon>
        <taxon>Halobacteriales</taxon>
        <taxon>Natrialbaceae</taxon>
        <taxon>Natronorubrum</taxon>
    </lineage>
</organism>